<keyword evidence="16" id="KW-0862">Zinc</keyword>
<keyword evidence="21" id="KW-0511">Multifunctional enzyme</keyword>
<evidence type="ECO:0000256" key="13">
    <source>
        <dbReference type="ARBA" id="ARBA00022723"/>
    </source>
</evidence>
<dbReference type="GO" id="GO:0004399">
    <property type="term" value="F:histidinol dehydrogenase activity"/>
    <property type="evidence" value="ECO:0007669"/>
    <property type="project" value="UniProtKB-EC"/>
</dbReference>
<evidence type="ECO:0000256" key="2">
    <source>
        <dbReference type="ARBA" id="ARBA00001460"/>
    </source>
</evidence>
<dbReference type="InterPro" id="IPR038019">
    <property type="entry name" value="PRib_AMP_CycHydrolase_sf"/>
</dbReference>
<comment type="catalytic activity">
    <reaction evidence="22">
        <text>L-histidinol + 2 NAD(+) + H2O = L-histidine + 2 NADH + 3 H(+)</text>
        <dbReference type="Rhea" id="RHEA:20641"/>
        <dbReference type="ChEBI" id="CHEBI:15377"/>
        <dbReference type="ChEBI" id="CHEBI:15378"/>
        <dbReference type="ChEBI" id="CHEBI:57540"/>
        <dbReference type="ChEBI" id="CHEBI:57595"/>
        <dbReference type="ChEBI" id="CHEBI:57699"/>
        <dbReference type="ChEBI" id="CHEBI:57945"/>
        <dbReference type="EC" id="1.1.1.23"/>
    </reaction>
</comment>
<name>A0A1Y2ESL6_9BASI</name>
<keyword evidence="13" id="KW-0479">Metal-binding</keyword>
<dbReference type="GO" id="GO:0046872">
    <property type="term" value="F:metal ion binding"/>
    <property type="evidence" value="ECO:0007669"/>
    <property type="project" value="UniProtKB-KW"/>
</dbReference>
<evidence type="ECO:0000256" key="1">
    <source>
        <dbReference type="ARBA" id="ARBA00000024"/>
    </source>
</evidence>
<evidence type="ECO:0000256" key="19">
    <source>
        <dbReference type="ARBA" id="ARBA00023027"/>
    </source>
</evidence>
<dbReference type="GO" id="GO:0005829">
    <property type="term" value="C:cytosol"/>
    <property type="evidence" value="ECO:0007669"/>
    <property type="project" value="TreeGrafter"/>
</dbReference>
<dbReference type="PANTHER" id="PTHR21256">
    <property type="entry name" value="HISTIDINOL DEHYDROGENASE HDH"/>
    <property type="match status" value="1"/>
</dbReference>
<comment type="catalytic activity">
    <reaction evidence="2">
        <text>1-(5-phospho-beta-D-ribosyl)-ATP + H2O = 1-(5-phospho-beta-D-ribosyl)-5'-AMP + diphosphate + H(+)</text>
        <dbReference type="Rhea" id="RHEA:22828"/>
        <dbReference type="ChEBI" id="CHEBI:15377"/>
        <dbReference type="ChEBI" id="CHEBI:15378"/>
        <dbReference type="ChEBI" id="CHEBI:33019"/>
        <dbReference type="ChEBI" id="CHEBI:59457"/>
        <dbReference type="ChEBI" id="CHEBI:73183"/>
        <dbReference type="EC" id="3.6.1.31"/>
    </reaction>
</comment>
<dbReference type="EC" id="3.5.4.19" evidence="9"/>
<comment type="caution">
    <text evidence="25">The sequence shown here is derived from an EMBL/GenBank/DDBJ whole genome shotgun (WGS) entry which is preliminary data.</text>
</comment>
<dbReference type="SUPFAM" id="SSF53720">
    <property type="entry name" value="ALDH-like"/>
    <property type="match status" value="1"/>
</dbReference>
<dbReference type="CDD" id="cd06572">
    <property type="entry name" value="Histidinol_dh"/>
    <property type="match status" value="1"/>
</dbReference>
<dbReference type="Pfam" id="PF01503">
    <property type="entry name" value="PRA-PH"/>
    <property type="match status" value="1"/>
</dbReference>
<evidence type="ECO:0000256" key="6">
    <source>
        <dbReference type="ARBA" id="ARBA00005204"/>
    </source>
</evidence>
<dbReference type="NCBIfam" id="TIGR03188">
    <property type="entry name" value="histidine_hisI"/>
    <property type="match status" value="1"/>
</dbReference>
<dbReference type="PRINTS" id="PR00083">
    <property type="entry name" value="HOLDHDRGNASE"/>
</dbReference>
<dbReference type="InterPro" id="IPR008179">
    <property type="entry name" value="HisE"/>
</dbReference>
<keyword evidence="18" id="KW-0560">Oxidoreductase</keyword>
<evidence type="ECO:0000256" key="11">
    <source>
        <dbReference type="ARBA" id="ARBA00017884"/>
    </source>
</evidence>
<dbReference type="FunFam" id="1.10.287.1080:FF:000002">
    <property type="entry name" value="Histidine biosynthesis bifunctional protein HisIE"/>
    <property type="match status" value="1"/>
</dbReference>
<dbReference type="Pfam" id="PF00815">
    <property type="entry name" value="Histidinol_dh"/>
    <property type="match status" value="1"/>
</dbReference>
<evidence type="ECO:0000313" key="25">
    <source>
        <dbReference type="EMBL" id="ORY74274.1"/>
    </source>
</evidence>
<feature type="domain" description="Phosphoribosyl-AMP cyclohydrolase" evidence="24">
    <location>
        <begin position="235"/>
        <end position="313"/>
    </location>
</feature>
<dbReference type="InterPro" id="IPR016298">
    <property type="entry name" value="Histidine_synth_trifunct"/>
</dbReference>
<evidence type="ECO:0000256" key="21">
    <source>
        <dbReference type="ARBA" id="ARBA00023268"/>
    </source>
</evidence>
<dbReference type="GO" id="GO:0004636">
    <property type="term" value="F:phosphoribosyl-ATP diphosphatase activity"/>
    <property type="evidence" value="ECO:0007669"/>
    <property type="project" value="UniProtKB-EC"/>
</dbReference>
<evidence type="ECO:0000256" key="22">
    <source>
        <dbReference type="ARBA" id="ARBA00049489"/>
    </source>
</evidence>
<dbReference type="FunFam" id="1.20.5.1300:FF:000002">
    <property type="entry name" value="Histidinol dehydrogenase, chloroplastic"/>
    <property type="match status" value="1"/>
</dbReference>
<evidence type="ECO:0000256" key="5">
    <source>
        <dbReference type="ARBA" id="ARBA00005169"/>
    </source>
</evidence>
<dbReference type="Gene3D" id="3.10.20.810">
    <property type="entry name" value="Phosphoribosyl-AMP cyclohydrolase"/>
    <property type="match status" value="1"/>
</dbReference>
<keyword evidence="17" id="KW-0067">ATP-binding</keyword>
<keyword evidence="12" id="KW-0028">Amino-acid biosynthesis</keyword>
<keyword evidence="20" id="KW-0368">Histidine biosynthesis</keyword>
<dbReference type="SUPFAM" id="SSF141734">
    <property type="entry name" value="HisI-like"/>
    <property type="match status" value="1"/>
</dbReference>
<comment type="pathway">
    <text evidence="5">Amino-acid biosynthesis; L-histidine biosynthesis; L-histidine from 5-phospho-alpha-D-ribose 1-diphosphate: step 3/9.</text>
</comment>
<evidence type="ECO:0000256" key="9">
    <source>
        <dbReference type="ARBA" id="ARBA00012721"/>
    </source>
</evidence>
<evidence type="ECO:0000256" key="4">
    <source>
        <dbReference type="ARBA" id="ARBA00004940"/>
    </source>
</evidence>
<keyword evidence="14" id="KW-0547">Nucleotide-binding</keyword>
<dbReference type="InterPro" id="IPR012131">
    <property type="entry name" value="Hstdl_DH"/>
</dbReference>
<evidence type="ECO:0000256" key="7">
    <source>
        <dbReference type="ARBA" id="ARBA00008260"/>
    </source>
</evidence>
<proteinExistence type="inferred from homology"/>
<gene>
    <name evidence="25" type="ORF">BCR35DRAFT_306719</name>
</gene>
<dbReference type="EC" id="1.1.1.23" evidence="10"/>
<dbReference type="PIRSF" id="PIRSF001257">
    <property type="entry name" value="His_trifunctional"/>
    <property type="match status" value="1"/>
</dbReference>
<feature type="region of interest" description="Disordered" evidence="23">
    <location>
        <begin position="428"/>
        <end position="456"/>
    </location>
</feature>
<evidence type="ECO:0000256" key="3">
    <source>
        <dbReference type="ARBA" id="ARBA00001947"/>
    </source>
</evidence>
<evidence type="ECO:0000313" key="26">
    <source>
        <dbReference type="Proteomes" id="UP000193467"/>
    </source>
</evidence>
<evidence type="ECO:0000256" key="20">
    <source>
        <dbReference type="ARBA" id="ARBA00023102"/>
    </source>
</evidence>
<dbReference type="GO" id="GO:0000105">
    <property type="term" value="P:L-histidine biosynthetic process"/>
    <property type="evidence" value="ECO:0007669"/>
    <property type="project" value="UniProtKB-UniPathway"/>
</dbReference>
<dbReference type="InterPro" id="IPR016161">
    <property type="entry name" value="Ald_DH/histidinol_DH"/>
</dbReference>
<evidence type="ECO:0000256" key="12">
    <source>
        <dbReference type="ARBA" id="ARBA00022605"/>
    </source>
</evidence>
<organism evidence="25 26">
    <name type="scientific">Leucosporidium creatinivorum</name>
    <dbReference type="NCBI Taxonomy" id="106004"/>
    <lineage>
        <taxon>Eukaryota</taxon>
        <taxon>Fungi</taxon>
        <taxon>Dikarya</taxon>
        <taxon>Basidiomycota</taxon>
        <taxon>Pucciniomycotina</taxon>
        <taxon>Microbotryomycetes</taxon>
        <taxon>Leucosporidiales</taxon>
        <taxon>Leucosporidium</taxon>
    </lineage>
</organism>
<evidence type="ECO:0000256" key="15">
    <source>
        <dbReference type="ARBA" id="ARBA00022801"/>
    </source>
</evidence>
<dbReference type="InterPro" id="IPR021130">
    <property type="entry name" value="PRib-ATP_PPHydrolase-like"/>
</dbReference>
<comment type="catalytic activity">
    <reaction evidence="1">
        <text>1-(5-phospho-beta-D-ribosyl)-5'-AMP + H2O = 1-(5-phospho-beta-D-ribosyl)-5-[(5-phospho-beta-D-ribosylamino)methylideneamino]imidazole-4-carboxamide</text>
        <dbReference type="Rhea" id="RHEA:20049"/>
        <dbReference type="ChEBI" id="CHEBI:15377"/>
        <dbReference type="ChEBI" id="CHEBI:58435"/>
        <dbReference type="ChEBI" id="CHEBI:59457"/>
        <dbReference type="EC" id="3.5.4.19"/>
    </reaction>
</comment>
<dbReference type="OrthoDB" id="1703565at2759"/>
<dbReference type="GO" id="GO:0005524">
    <property type="term" value="F:ATP binding"/>
    <property type="evidence" value="ECO:0007669"/>
    <property type="project" value="UniProtKB-KW"/>
</dbReference>
<reference evidence="25 26" key="1">
    <citation type="submission" date="2016-07" db="EMBL/GenBank/DDBJ databases">
        <title>Pervasive Adenine N6-methylation of Active Genes in Fungi.</title>
        <authorList>
            <consortium name="DOE Joint Genome Institute"/>
            <person name="Mondo S.J."/>
            <person name="Dannebaum R.O."/>
            <person name="Kuo R.C."/>
            <person name="Labutti K."/>
            <person name="Haridas S."/>
            <person name="Kuo A."/>
            <person name="Salamov A."/>
            <person name="Ahrendt S.R."/>
            <person name="Lipzen A."/>
            <person name="Sullivan W."/>
            <person name="Andreopoulos W.B."/>
            <person name="Clum A."/>
            <person name="Lindquist E."/>
            <person name="Daum C."/>
            <person name="Ramamoorthy G.K."/>
            <person name="Gryganskyi A."/>
            <person name="Culley D."/>
            <person name="Magnuson J.K."/>
            <person name="James T.Y."/>
            <person name="O'Malley M.A."/>
            <person name="Stajich J.E."/>
            <person name="Spatafora J.W."/>
            <person name="Visel A."/>
            <person name="Grigoriev I.V."/>
        </authorList>
    </citation>
    <scope>NUCLEOTIDE SEQUENCE [LARGE SCALE GENOMIC DNA]</scope>
    <source>
        <strain evidence="25 26">62-1032</strain>
    </source>
</reference>
<dbReference type="Gene3D" id="1.10.287.1080">
    <property type="entry name" value="MazG-like"/>
    <property type="match status" value="1"/>
</dbReference>
<feature type="compositionally biased region" description="Basic and acidic residues" evidence="23">
    <location>
        <begin position="435"/>
        <end position="456"/>
    </location>
</feature>
<dbReference type="PROSITE" id="PS00611">
    <property type="entry name" value="HISOL_DEHYDROGENASE"/>
    <property type="match status" value="1"/>
</dbReference>
<dbReference type="EC" id="3.6.1.31" evidence="8"/>
<dbReference type="PANTHER" id="PTHR21256:SF2">
    <property type="entry name" value="HISTIDINE BIOSYNTHESIS TRIFUNCTIONAL PROTEIN"/>
    <property type="match status" value="1"/>
</dbReference>
<evidence type="ECO:0000256" key="23">
    <source>
        <dbReference type="SAM" id="MobiDB-lite"/>
    </source>
</evidence>
<dbReference type="STRING" id="106004.A0A1Y2ESL6"/>
<evidence type="ECO:0000256" key="10">
    <source>
        <dbReference type="ARBA" id="ARBA00012965"/>
    </source>
</evidence>
<evidence type="ECO:0000256" key="8">
    <source>
        <dbReference type="ARBA" id="ARBA00012414"/>
    </source>
</evidence>
<dbReference type="GO" id="GO:0051287">
    <property type="term" value="F:NAD binding"/>
    <property type="evidence" value="ECO:0007669"/>
    <property type="project" value="InterPro"/>
</dbReference>
<dbReference type="Pfam" id="PF01502">
    <property type="entry name" value="PRA-CH"/>
    <property type="match status" value="1"/>
</dbReference>
<evidence type="ECO:0000256" key="18">
    <source>
        <dbReference type="ARBA" id="ARBA00023002"/>
    </source>
</evidence>
<comment type="cofactor">
    <cofactor evidence="3">
        <name>Zn(2+)</name>
        <dbReference type="ChEBI" id="CHEBI:29105"/>
    </cofactor>
</comment>
<keyword evidence="19" id="KW-0520">NAD</keyword>
<dbReference type="FunFam" id="3.40.50.1980:FF:000001">
    <property type="entry name" value="Histidinol dehydrogenase"/>
    <property type="match status" value="1"/>
</dbReference>
<dbReference type="HAMAP" id="MF_01024">
    <property type="entry name" value="HisD"/>
    <property type="match status" value="1"/>
</dbReference>
<evidence type="ECO:0000259" key="24">
    <source>
        <dbReference type="Pfam" id="PF01502"/>
    </source>
</evidence>
<dbReference type="AlphaFoldDB" id="A0A1Y2ESL6"/>
<accession>A0A1Y2ESL6</accession>
<comment type="pathway">
    <text evidence="6">Amino-acid biosynthesis; L-histidine biosynthesis; L-histidine from 5-phospho-alpha-D-ribose 1-diphosphate: step 2/9.</text>
</comment>
<dbReference type="Gene3D" id="3.40.50.1980">
    <property type="entry name" value="Nitrogenase molybdenum iron protein domain"/>
    <property type="match status" value="2"/>
</dbReference>
<dbReference type="FunFam" id="3.40.50.1980:FF:000050">
    <property type="entry name" value="Histidine biosynthesis trifunctional protein"/>
    <property type="match status" value="1"/>
</dbReference>
<dbReference type="Gene3D" id="1.20.5.1300">
    <property type="match status" value="1"/>
</dbReference>
<sequence>MSFGQIPFLPLIEAVPTTADQPLLSAVARIAPLLIASSVFEESVAQLPASAEYYVLQTEQLSPGKIYPLLDGGAHKLVSKDVALVGIVPAERLILHLDQSTATHLADPKILAGISGILLETPTFSENLLKSFRTALKLATGRPRDLFILSSTRAEEAVLHQPAALKLMSQTVNGIAVLPIKFLSTALNTLPAPQPEKGQLSITNLFTSALRSDRPDGLYPTIPVSLTSVPSTLGLVYSSSASIANSIISGNAVYYSRSRNGLWRKGESSGAMQMVERIRMDCDSDALEFGVLETGPNGEKDGFCHVPEQVSCFGGTAGLSELESTLKGRFKEAPKGSYTARLFSEPALLKAKLMEEAGELCEASTKEEIAAEAADLLYFALVKCVGAGVGLRDVAKVLDKRSLKVTRRKGDAKKEWADKLGLKEGQATGVAGGVEDGKKVEAKEEPLSKEAKEDESPEDLRCQTFDFTAMDEAGRTELLKRPTASSSDMIARVSPILNTVRTGRDAGLRSLVVKFDRCAPAEDTSFPLVLNAPFSADLMKLDDKVKAAIDQAYLNIKAFHQAQMDKESGTLVVETMPGVVCSRFARPIQRVGLYVPGGTAILPSTALMLAVPAQVAKCSTLTLATPPRPDGSISPEIVYIASLTGVGSIVRAGGAHAVAAMAYGTETVSKVDKIFGPGNQFVTAAKMAVSMDSEACCAIDMPAGPSEVLVIADKAADPAFVASDLLSQAEHGADSQVILLAVDIDDAGLAAIEKEIKAQALALPRVDIIRKSIAHSLIIKCADLDQAIEFSNNYAPEHLILQLENASSVVPRVDNAGSVFVGAYSPESCGDYASGTNHTLPTAGWAKQYSGVSTLSFLKHITAQELTRDGLSVLGPVVETLAAAEGLDAHKMAVTVRLRALRAQQAQQ</sequence>
<dbReference type="Proteomes" id="UP000193467">
    <property type="component" value="Unassembled WGS sequence"/>
</dbReference>
<dbReference type="SUPFAM" id="SSF101386">
    <property type="entry name" value="all-alpha NTP pyrophosphatases"/>
    <property type="match status" value="1"/>
</dbReference>
<dbReference type="EMBL" id="MCGR01000042">
    <property type="protein sequence ID" value="ORY74274.1"/>
    <property type="molecule type" value="Genomic_DNA"/>
</dbReference>
<dbReference type="InParanoid" id="A0A1Y2ESL6"/>
<evidence type="ECO:0000256" key="16">
    <source>
        <dbReference type="ARBA" id="ARBA00022833"/>
    </source>
</evidence>
<dbReference type="InterPro" id="IPR001692">
    <property type="entry name" value="Histidinol_DH_CS"/>
</dbReference>
<evidence type="ECO:0000256" key="14">
    <source>
        <dbReference type="ARBA" id="ARBA00022741"/>
    </source>
</evidence>
<dbReference type="UniPathway" id="UPA00031">
    <property type="reaction ID" value="UER00007"/>
</dbReference>
<dbReference type="CDD" id="cd11546">
    <property type="entry name" value="NTP-PPase_His4"/>
    <property type="match status" value="1"/>
</dbReference>
<evidence type="ECO:0000256" key="17">
    <source>
        <dbReference type="ARBA" id="ARBA00022840"/>
    </source>
</evidence>
<dbReference type="InterPro" id="IPR002496">
    <property type="entry name" value="PRib_AMP_CycHydrolase_dom"/>
</dbReference>
<comment type="pathway">
    <text evidence="4">Amino-acid biosynthesis; L-histidine biosynthesis; L-histidine from 5-phospho-alpha-D-ribose 1-diphosphate: step 9/9.</text>
</comment>
<comment type="similarity">
    <text evidence="7">In the C-terminal section; belongs to the histidinol dehydrogenase family.</text>
</comment>
<dbReference type="GO" id="GO:0004635">
    <property type="term" value="F:phosphoribosyl-AMP cyclohydrolase activity"/>
    <property type="evidence" value="ECO:0007669"/>
    <property type="project" value="UniProtKB-EC"/>
</dbReference>
<dbReference type="NCBIfam" id="TIGR00069">
    <property type="entry name" value="hisD"/>
    <property type="match status" value="1"/>
</dbReference>
<keyword evidence="26" id="KW-1185">Reference proteome</keyword>
<keyword evidence="15" id="KW-0378">Hydrolase</keyword>
<protein>
    <recommendedName>
        <fullName evidence="11">Histidine biosynthesis trifunctional protein</fullName>
        <ecNumber evidence="10">1.1.1.23</ecNumber>
        <ecNumber evidence="9">3.5.4.19</ecNumber>
        <ecNumber evidence="8">3.6.1.31</ecNumber>
    </recommendedName>
</protein>